<protein>
    <submittedName>
        <fullName evidence="2">Uncharacterized protein</fullName>
    </submittedName>
</protein>
<dbReference type="AlphaFoldDB" id="A0A0F9CKM9"/>
<evidence type="ECO:0000313" key="2">
    <source>
        <dbReference type="EMBL" id="KKL49863.1"/>
    </source>
</evidence>
<name>A0A0F9CKM9_9ZZZZ</name>
<proteinExistence type="predicted"/>
<evidence type="ECO:0000256" key="1">
    <source>
        <dbReference type="SAM" id="MobiDB-lite"/>
    </source>
</evidence>
<sequence>MSTLGMFGKVAAGYLKAAEASRDEQTAAEKEQRQVATSILMKMVDDPSTRPETIKWALGNLTNIAGGKWKGKLDISQIPTGQADPGQPPELGQMAAPAGQPQPQQRQVPTPPPPTGAQYLTPMSQGEQLRQKTDALMSVLEEAGVDEPTRQAALVQMTTGLRPPTIPTPPKPPAPRPEGWEVIEQNGVITGVRSRDKAGPSFLRDDSAKPEEAQQFLDAAVAARATALEEEMLRDVRKSALVIERTEARIHAQGRERDRQTALKLADSARGSDLLVGKMEAILRDIEATGGVITGPQVMALLSFHMSMTIGDLKGGRASWPIIEKHLGSRAWPETFRTFVKGIRARKGEAGLISIEQAREWVELAQKRRQLDWSVTKESILSRNLNPADFRIPADVLGD</sequence>
<feature type="compositionally biased region" description="Low complexity" evidence="1">
    <location>
        <begin position="92"/>
        <end position="108"/>
    </location>
</feature>
<feature type="non-terminal residue" evidence="2">
    <location>
        <position position="399"/>
    </location>
</feature>
<feature type="region of interest" description="Disordered" evidence="1">
    <location>
        <begin position="75"/>
        <end position="129"/>
    </location>
</feature>
<dbReference type="EMBL" id="LAZR01032806">
    <property type="protein sequence ID" value="KKL49863.1"/>
    <property type="molecule type" value="Genomic_DNA"/>
</dbReference>
<accession>A0A0F9CKM9</accession>
<organism evidence="2">
    <name type="scientific">marine sediment metagenome</name>
    <dbReference type="NCBI Taxonomy" id="412755"/>
    <lineage>
        <taxon>unclassified sequences</taxon>
        <taxon>metagenomes</taxon>
        <taxon>ecological metagenomes</taxon>
    </lineage>
</organism>
<gene>
    <name evidence="2" type="ORF">LCGC14_2311250</name>
</gene>
<reference evidence="2" key="1">
    <citation type="journal article" date="2015" name="Nature">
        <title>Complex archaea that bridge the gap between prokaryotes and eukaryotes.</title>
        <authorList>
            <person name="Spang A."/>
            <person name="Saw J.H."/>
            <person name="Jorgensen S.L."/>
            <person name="Zaremba-Niedzwiedzka K."/>
            <person name="Martijn J."/>
            <person name="Lind A.E."/>
            <person name="van Eijk R."/>
            <person name="Schleper C."/>
            <person name="Guy L."/>
            <person name="Ettema T.J."/>
        </authorList>
    </citation>
    <scope>NUCLEOTIDE SEQUENCE</scope>
</reference>
<comment type="caution">
    <text evidence="2">The sequence shown here is derived from an EMBL/GenBank/DDBJ whole genome shotgun (WGS) entry which is preliminary data.</text>
</comment>